<evidence type="ECO:0000256" key="1">
    <source>
        <dbReference type="SAM" id="MobiDB-lite"/>
    </source>
</evidence>
<name>A0A7W7DKM4_9ACTN</name>
<dbReference type="AlphaFoldDB" id="A0A7W7DKM4"/>
<accession>A0A7W7DKM4</accession>
<feature type="region of interest" description="Disordered" evidence="1">
    <location>
        <begin position="170"/>
        <end position="194"/>
    </location>
</feature>
<dbReference type="GeneID" id="95794084"/>
<dbReference type="Proteomes" id="UP000565089">
    <property type="component" value="Unassembled WGS sequence"/>
</dbReference>
<evidence type="ECO:0008006" key="4">
    <source>
        <dbReference type="Google" id="ProtNLM"/>
    </source>
</evidence>
<organism evidence="2 3">
    <name type="scientific">Streptomyces luteogriseus</name>
    <dbReference type="NCBI Taxonomy" id="68233"/>
    <lineage>
        <taxon>Bacteria</taxon>
        <taxon>Bacillati</taxon>
        <taxon>Actinomycetota</taxon>
        <taxon>Actinomycetes</taxon>
        <taxon>Kitasatosporales</taxon>
        <taxon>Streptomycetaceae</taxon>
        <taxon>Streptomyces</taxon>
    </lineage>
</organism>
<evidence type="ECO:0000313" key="3">
    <source>
        <dbReference type="Proteomes" id="UP000565089"/>
    </source>
</evidence>
<proteinExistence type="predicted"/>
<evidence type="ECO:0000313" key="2">
    <source>
        <dbReference type="EMBL" id="MBB4712213.1"/>
    </source>
</evidence>
<dbReference type="EMBL" id="JACHMS010000001">
    <property type="protein sequence ID" value="MBB4712213.1"/>
    <property type="molecule type" value="Genomic_DNA"/>
</dbReference>
<keyword evidence="3" id="KW-1185">Reference proteome</keyword>
<dbReference type="RefSeq" id="WP_184908384.1">
    <property type="nucleotide sequence ID" value="NZ_JACHMS010000001.1"/>
</dbReference>
<reference evidence="2 3" key="1">
    <citation type="submission" date="2020-08" db="EMBL/GenBank/DDBJ databases">
        <title>Sequencing the genomes of 1000 actinobacteria strains.</title>
        <authorList>
            <person name="Klenk H.-P."/>
        </authorList>
    </citation>
    <scope>NUCLEOTIDE SEQUENCE [LARGE SCALE GENOMIC DNA]</scope>
    <source>
        <strain evidence="2 3">DSM 40483</strain>
    </source>
</reference>
<protein>
    <recommendedName>
        <fullName evidence="4">AG2 protein</fullName>
    </recommendedName>
</protein>
<gene>
    <name evidence="2" type="ORF">BJ965_002095</name>
</gene>
<sequence>MAVKYMDLVEVDLGRLATAVSDWKSAVDKLKTAAQNARRGMKAKSEKARWAGANATVTRGFVTKTTKEIADLHTEANSIYQVLNDAHTELASLQKQIKTAVQADAPTLGVRVEDIGDGKVRCYFQHIRGDTDERTQDQLDAKQELENRINRLIAHAAEIDASVARALRKSHGSDPHNAGHSSYKSLGDAQSERAAELAKLGPKMTDKQFTELNSIMKWNAKDADFSTAFYKSLGGPEETLDFYGRMALEGTQGDDNKERLALTRQLQRNMGHALATATDPDNEPRLSASWGEDFRKLGTRPIEIYPGAPNSPHGYQILGGLLRYGNYDAEFINPIAEHVVQLHHKDPDFFMNNKPVTGGADLDWGYNPSGKNGAGYDPLTSVLEGLGHSPEAAKSFFTDEPTVYKEDGTVDKNGTLGYHYFEVLNGKDFEWAPDSLVHPGSDEAQHAREMGPDALGHALEAAVTGDAWDADPPELHRDSDTAEIMKQVINRYNVASEEGPPPEVMKDSLAKMGASYIDDLNYSIMNFGGSGDALGRDALFANSSDGSTRTSFDEQKARNFMMLVAGDEEGYKSLTSAQQLFMASGLAAFETDEDRGITFAQNAAKVHGILDESRSHGIREEFKDPEEAQQMLQEQNGEWRKSLVSGGVTVAATAGAAILLGPAVGVVAATAVPLVMESAGSAVSTAYGNHTLEYLKDHEYTNDPQALQAVQDVEKVGERAATQPVLRFAQNAGMNNNEATDLINEIEQSYLAGKAAISNNEKVAS</sequence>
<comment type="caution">
    <text evidence="2">The sequence shown here is derived from an EMBL/GenBank/DDBJ whole genome shotgun (WGS) entry which is preliminary data.</text>
</comment>